<dbReference type="SUPFAM" id="SSF46938">
    <property type="entry name" value="CRAL/TRIO N-terminal domain"/>
    <property type="match status" value="1"/>
</dbReference>
<reference evidence="2" key="1">
    <citation type="submission" date="2021-10" db="EMBL/GenBank/DDBJ databases">
        <title>Tropical sea cucumber genome reveals ecological adaptation and Cuvierian tubules defense mechanism.</title>
        <authorList>
            <person name="Chen T."/>
        </authorList>
    </citation>
    <scope>NUCLEOTIDE SEQUENCE</scope>
    <source>
        <strain evidence="2">Nanhai2018</strain>
        <tissue evidence="2">Muscle</tissue>
    </source>
</reference>
<dbReference type="InterPro" id="IPR051064">
    <property type="entry name" value="SEC14/CRAL-TRIO_domain"/>
</dbReference>
<dbReference type="PANTHER" id="PTHR23324:SF83">
    <property type="entry name" value="SEC14-LIKE PROTEIN 2"/>
    <property type="match status" value="1"/>
</dbReference>
<dbReference type="Gene3D" id="3.40.525.10">
    <property type="entry name" value="CRAL-TRIO lipid binding domain"/>
    <property type="match status" value="1"/>
</dbReference>
<evidence type="ECO:0000313" key="2">
    <source>
        <dbReference type="EMBL" id="KAJ8042967.1"/>
    </source>
</evidence>
<dbReference type="EMBL" id="JAIZAY010000004">
    <property type="protein sequence ID" value="KAJ8042967.1"/>
    <property type="molecule type" value="Genomic_DNA"/>
</dbReference>
<dbReference type="Gene3D" id="2.60.120.680">
    <property type="entry name" value="GOLD domain"/>
    <property type="match status" value="1"/>
</dbReference>
<dbReference type="Pfam" id="PF03765">
    <property type="entry name" value="CRAL_TRIO_N"/>
    <property type="match status" value="1"/>
</dbReference>
<keyword evidence="3" id="KW-1185">Reference proteome</keyword>
<gene>
    <name evidence="2" type="ORF">HOLleu_09867</name>
</gene>
<dbReference type="SMART" id="SM00516">
    <property type="entry name" value="SEC14"/>
    <property type="match status" value="1"/>
</dbReference>
<dbReference type="InterPro" id="IPR001251">
    <property type="entry name" value="CRAL-TRIO_dom"/>
</dbReference>
<dbReference type="InterPro" id="IPR036273">
    <property type="entry name" value="CRAL/TRIO_N_dom_sf"/>
</dbReference>
<dbReference type="SUPFAM" id="SSF101576">
    <property type="entry name" value="Supernatant protein factor (SPF), C-terminal domain"/>
    <property type="match status" value="1"/>
</dbReference>
<dbReference type="InterPro" id="IPR011074">
    <property type="entry name" value="CRAL/TRIO_N_dom"/>
</dbReference>
<dbReference type="SMART" id="SM01100">
    <property type="entry name" value="CRAL_TRIO_N"/>
    <property type="match status" value="1"/>
</dbReference>
<comment type="caution">
    <text evidence="2">The sequence shown here is derived from an EMBL/GenBank/DDBJ whole genome shotgun (WGS) entry which is preliminary data.</text>
</comment>
<dbReference type="PROSITE" id="PS50191">
    <property type="entry name" value="CRAL_TRIO"/>
    <property type="match status" value="1"/>
</dbReference>
<feature type="domain" description="CRAL-TRIO" evidence="1">
    <location>
        <begin position="77"/>
        <end position="251"/>
    </location>
</feature>
<dbReference type="InterPro" id="IPR036865">
    <property type="entry name" value="CRAL-TRIO_dom_sf"/>
</dbReference>
<name>A0A9Q1CDE6_HOLLE</name>
<dbReference type="CDD" id="cd00170">
    <property type="entry name" value="SEC14"/>
    <property type="match status" value="1"/>
</dbReference>
<sequence>MAATGRVGNLTKDQEAKLAQLKEALKDVLKDKHTDHHLLRFLRARSFNLKKTEEMFREDLKWRAENKISTILQDYKPPEVYEKHWVGGKIGNDKEGHVVIINPIGHVDPRGFVYSVTADDAQKLGMYIAQELYNHAKANSKEQGRYIEGMTLIMDLEGLTAEYLWRPGIRMFTDLTATLEQHYPETIKTIYIIRAPAIFPVAYNLVKPFLQEYTRKKIQVLKSGTWEKVLLEKIDASVLPKHWGGTRVDPDGNPKCPSVMKLGGKVPESMYVKNHFTDEENLTKLSIPAGGAKNLKYEVRWPNSAIRYQFKTDEGEIIFGIEYRKNPNDKKDVDVIFAPQKMFCNITPADGEVDANRLGIYLIRFENPAKMTAKTLSYSIEVLEVDEEEADKL</sequence>
<dbReference type="PANTHER" id="PTHR23324">
    <property type="entry name" value="SEC14 RELATED PROTEIN"/>
    <property type="match status" value="1"/>
</dbReference>
<accession>A0A9Q1CDE6</accession>
<dbReference type="AlphaFoldDB" id="A0A9Q1CDE6"/>
<evidence type="ECO:0000259" key="1">
    <source>
        <dbReference type="PROSITE" id="PS50191"/>
    </source>
</evidence>
<dbReference type="OrthoDB" id="1434354at2759"/>
<dbReference type="GO" id="GO:0005737">
    <property type="term" value="C:cytoplasm"/>
    <property type="evidence" value="ECO:0007669"/>
    <property type="project" value="TreeGrafter"/>
</dbReference>
<protein>
    <submittedName>
        <fullName evidence="2">SEC14-like protein 2</fullName>
    </submittedName>
</protein>
<dbReference type="PRINTS" id="PR00180">
    <property type="entry name" value="CRETINALDHBP"/>
</dbReference>
<dbReference type="Proteomes" id="UP001152320">
    <property type="component" value="Chromosome 4"/>
</dbReference>
<proteinExistence type="predicted"/>
<dbReference type="SUPFAM" id="SSF52087">
    <property type="entry name" value="CRAL/TRIO domain"/>
    <property type="match status" value="1"/>
</dbReference>
<evidence type="ECO:0000313" key="3">
    <source>
        <dbReference type="Proteomes" id="UP001152320"/>
    </source>
</evidence>
<dbReference type="Pfam" id="PF00650">
    <property type="entry name" value="CRAL_TRIO"/>
    <property type="match status" value="1"/>
</dbReference>
<dbReference type="InterPro" id="IPR036598">
    <property type="entry name" value="GOLD_dom_sf"/>
</dbReference>
<organism evidence="2 3">
    <name type="scientific">Holothuria leucospilota</name>
    <name type="common">Black long sea cucumber</name>
    <name type="synonym">Mertensiothuria leucospilota</name>
    <dbReference type="NCBI Taxonomy" id="206669"/>
    <lineage>
        <taxon>Eukaryota</taxon>
        <taxon>Metazoa</taxon>
        <taxon>Echinodermata</taxon>
        <taxon>Eleutherozoa</taxon>
        <taxon>Echinozoa</taxon>
        <taxon>Holothuroidea</taxon>
        <taxon>Aspidochirotacea</taxon>
        <taxon>Aspidochirotida</taxon>
        <taxon>Holothuriidae</taxon>
        <taxon>Holothuria</taxon>
    </lineage>
</organism>